<feature type="transmembrane region" description="Helical" evidence="1">
    <location>
        <begin position="141"/>
        <end position="165"/>
    </location>
</feature>
<keyword evidence="1" id="KW-1133">Transmembrane helix</keyword>
<feature type="transmembrane region" description="Helical" evidence="1">
    <location>
        <begin position="59"/>
        <end position="86"/>
    </location>
</feature>
<dbReference type="EMBL" id="QXGK01000013">
    <property type="protein sequence ID" value="RSX55346.1"/>
    <property type="molecule type" value="Genomic_DNA"/>
</dbReference>
<name>A0A430FR94_9BIFI</name>
<gene>
    <name evidence="2" type="ORF">D2E24_1361</name>
</gene>
<comment type="caution">
    <text evidence="2">The sequence shown here is derived from an EMBL/GenBank/DDBJ whole genome shotgun (WGS) entry which is preliminary data.</text>
</comment>
<dbReference type="AlphaFoldDB" id="A0A430FR94"/>
<proteinExistence type="predicted"/>
<feature type="transmembrane region" description="Helical" evidence="1">
    <location>
        <begin position="20"/>
        <end position="47"/>
    </location>
</feature>
<dbReference type="RefSeq" id="WP_125968623.1">
    <property type="nucleotide sequence ID" value="NZ_QXGK01000013.1"/>
</dbReference>
<accession>A0A430FR94</accession>
<dbReference type="Gene3D" id="1.10.1760.20">
    <property type="match status" value="1"/>
</dbReference>
<dbReference type="Proteomes" id="UP000287470">
    <property type="component" value="Unassembled WGS sequence"/>
</dbReference>
<feature type="transmembrane region" description="Helical" evidence="1">
    <location>
        <begin position="92"/>
        <end position="112"/>
    </location>
</feature>
<keyword evidence="1" id="KW-0472">Membrane</keyword>
<evidence type="ECO:0000256" key="1">
    <source>
        <dbReference type="SAM" id="Phobius"/>
    </source>
</evidence>
<protein>
    <recommendedName>
        <fullName evidence="4">ECF transporter S component</fullName>
    </recommendedName>
</protein>
<evidence type="ECO:0000313" key="3">
    <source>
        <dbReference type="Proteomes" id="UP000287470"/>
    </source>
</evidence>
<sequence>MSTTTAHASTRTLPSVRVQSAATVLAIVGAVALPQVFHVAGAAIGVGTGLGQSLLPMHLPVLLVGLLAGPFAGVATGAIAPIVSFALTGMPVAAMVPFMVIELAAYGLFAGLMRGVDAPRPLASPIAWFGRLFAAQVAGRLVRAVAVVVAVSLLGGTAVTVASIWTSVVAGVPGLIVQWIAIPAIMAAVDARR</sequence>
<feature type="transmembrane region" description="Helical" evidence="1">
    <location>
        <begin position="171"/>
        <end position="189"/>
    </location>
</feature>
<dbReference type="OrthoDB" id="9815422at2"/>
<keyword evidence="3" id="KW-1185">Reference proteome</keyword>
<evidence type="ECO:0008006" key="4">
    <source>
        <dbReference type="Google" id="ProtNLM"/>
    </source>
</evidence>
<evidence type="ECO:0000313" key="2">
    <source>
        <dbReference type="EMBL" id="RSX55346.1"/>
    </source>
</evidence>
<reference evidence="2 3" key="1">
    <citation type="submission" date="2018-09" db="EMBL/GenBank/DDBJ databases">
        <title>Characterization of the phylogenetic diversity of five novel species belonging to the genus Bifidobacterium.</title>
        <authorList>
            <person name="Lugli G.A."/>
            <person name="Duranti S."/>
            <person name="Milani C."/>
        </authorList>
    </citation>
    <scope>NUCLEOTIDE SEQUENCE [LARGE SCALE GENOMIC DNA]</scope>
    <source>
        <strain evidence="2 3">2033B</strain>
    </source>
</reference>
<keyword evidence="1" id="KW-0812">Transmembrane</keyword>
<organism evidence="2 3">
    <name type="scientific">Bifidobacterium samirii</name>
    <dbReference type="NCBI Taxonomy" id="2306974"/>
    <lineage>
        <taxon>Bacteria</taxon>
        <taxon>Bacillati</taxon>
        <taxon>Actinomycetota</taxon>
        <taxon>Actinomycetes</taxon>
        <taxon>Bifidobacteriales</taxon>
        <taxon>Bifidobacteriaceae</taxon>
        <taxon>Bifidobacterium</taxon>
    </lineage>
</organism>